<feature type="domain" description="Kazal-like" evidence="13">
    <location>
        <begin position="573"/>
        <end position="628"/>
    </location>
</feature>
<organism evidence="14 15">
    <name type="scientific">Albula glossodonta</name>
    <name type="common">roundjaw bonefish</name>
    <dbReference type="NCBI Taxonomy" id="121402"/>
    <lineage>
        <taxon>Eukaryota</taxon>
        <taxon>Metazoa</taxon>
        <taxon>Chordata</taxon>
        <taxon>Craniata</taxon>
        <taxon>Vertebrata</taxon>
        <taxon>Euteleostomi</taxon>
        <taxon>Actinopterygii</taxon>
        <taxon>Neopterygii</taxon>
        <taxon>Teleostei</taxon>
        <taxon>Albuliformes</taxon>
        <taxon>Albulidae</taxon>
        <taxon>Albula</taxon>
    </lineage>
</organism>
<comment type="caution">
    <text evidence="14">The sequence shown here is derived from an EMBL/GenBank/DDBJ whole genome shotgun (WGS) entry which is preliminary data.</text>
</comment>
<dbReference type="InterPro" id="IPR000725">
    <property type="entry name" value="Olfact_rcpt"/>
</dbReference>
<evidence type="ECO:0000256" key="7">
    <source>
        <dbReference type="ARBA" id="ARBA00023157"/>
    </source>
</evidence>
<keyword evidence="4 11" id="KW-0812">Transmembrane</keyword>
<evidence type="ECO:0000259" key="12">
    <source>
        <dbReference type="PROSITE" id="PS50262"/>
    </source>
</evidence>
<feature type="transmembrane region" description="Helical" evidence="11">
    <location>
        <begin position="470"/>
        <end position="494"/>
    </location>
</feature>
<dbReference type="Pfam" id="PF13853">
    <property type="entry name" value="7tm_4"/>
    <property type="match status" value="2"/>
</dbReference>
<evidence type="ECO:0000256" key="8">
    <source>
        <dbReference type="ARBA" id="ARBA00023224"/>
    </source>
</evidence>
<evidence type="ECO:0000256" key="11">
    <source>
        <dbReference type="SAM" id="Phobius"/>
    </source>
</evidence>
<name>A0A8T2P7F9_9TELE</name>
<dbReference type="PANTHER" id="PTHR11388">
    <property type="entry name" value="ORGANIC ANION TRANSPORTER"/>
    <property type="match status" value="1"/>
</dbReference>
<dbReference type="InterPro" id="IPR004156">
    <property type="entry name" value="OATP"/>
</dbReference>
<dbReference type="InterPro" id="IPR000276">
    <property type="entry name" value="GPCR_Rhodpsn"/>
</dbReference>
<dbReference type="Pfam" id="PF03137">
    <property type="entry name" value="OATP"/>
    <property type="match status" value="2"/>
</dbReference>
<feature type="transmembrane region" description="Helical" evidence="11">
    <location>
        <begin position="136"/>
        <end position="160"/>
    </location>
</feature>
<feature type="transmembrane region" description="Helical" evidence="11">
    <location>
        <begin position="742"/>
        <end position="764"/>
    </location>
</feature>
<evidence type="ECO:0000256" key="3">
    <source>
        <dbReference type="ARBA" id="ARBA00022475"/>
    </source>
</evidence>
<dbReference type="SUPFAM" id="SSF100895">
    <property type="entry name" value="Kazal-type serine protease inhibitors"/>
    <property type="match status" value="1"/>
</dbReference>
<feature type="transmembrane region" description="Helical" evidence="11">
    <location>
        <begin position="688"/>
        <end position="709"/>
    </location>
</feature>
<dbReference type="PANTHER" id="PTHR11388:SF87">
    <property type="entry name" value="SOLUTE CARRIER ORGANIC ANION TRANSPORTER FAMILY MEMBER 2B1"/>
    <property type="match status" value="1"/>
</dbReference>
<evidence type="ECO:0000259" key="13">
    <source>
        <dbReference type="PROSITE" id="PS51465"/>
    </source>
</evidence>
<feature type="transmembrane region" description="Helical" evidence="11">
    <location>
        <begin position="29"/>
        <end position="55"/>
    </location>
</feature>
<dbReference type="PROSITE" id="PS50262">
    <property type="entry name" value="G_PROTEIN_RECEP_F1_2"/>
    <property type="match status" value="1"/>
</dbReference>
<evidence type="ECO:0008006" key="16">
    <source>
        <dbReference type="Google" id="ProtNLM"/>
    </source>
</evidence>
<reference evidence="14" key="1">
    <citation type="thesis" date="2021" institute="BYU ScholarsArchive" country="Provo, UT, USA">
        <title>Applications of and Algorithms for Genome Assembly and Genomic Analyses with an Emphasis on Marine Teleosts.</title>
        <authorList>
            <person name="Pickett B.D."/>
        </authorList>
    </citation>
    <scope>NUCLEOTIDE SEQUENCE</scope>
    <source>
        <strain evidence="14">HI-2016</strain>
    </source>
</reference>
<dbReference type="InterPro" id="IPR036259">
    <property type="entry name" value="MFS_trans_sf"/>
</dbReference>
<accession>A0A8T2P7F9</accession>
<dbReference type="Gene3D" id="1.20.1250.20">
    <property type="entry name" value="MFS general substrate transporter like domains"/>
    <property type="match status" value="1"/>
</dbReference>
<feature type="region of interest" description="Disordered" evidence="10">
    <location>
        <begin position="502"/>
        <end position="522"/>
    </location>
</feature>
<dbReference type="GO" id="GO:0016323">
    <property type="term" value="C:basolateral plasma membrane"/>
    <property type="evidence" value="ECO:0007669"/>
    <property type="project" value="TreeGrafter"/>
</dbReference>
<evidence type="ECO:0000256" key="4">
    <source>
        <dbReference type="ARBA" id="ARBA00022692"/>
    </source>
</evidence>
<dbReference type="SUPFAM" id="SSF81321">
    <property type="entry name" value="Family A G protein-coupled receptor-like"/>
    <property type="match status" value="3"/>
</dbReference>
<keyword evidence="8" id="KW-0807">Transducer</keyword>
<keyword evidence="6 11" id="KW-0472">Membrane</keyword>
<evidence type="ECO:0000256" key="10">
    <source>
        <dbReference type="SAM" id="MobiDB-lite"/>
    </source>
</evidence>
<keyword evidence="3" id="KW-1003">Cell membrane</keyword>
<dbReference type="InterPro" id="IPR002350">
    <property type="entry name" value="Kazal_dom"/>
</dbReference>
<evidence type="ECO:0000256" key="1">
    <source>
        <dbReference type="ARBA" id="ARBA00004651"/>
    </source>
</evidence>
<dbReference type="InterPro" id="IPR017452">
    <property type="entry name" value="GPCR_Rhodpsn_7TM"/>
</dbReference>
<feature type="transmembrane region" description="Helical" evidence="11">
    <location>
        <begin position="537"/>
        <end position="557"/>
    </location>
</feature>
<keyword evidence="5 11" id="KW-1133">Transmembrane helix</keyword>
<dbReference type="GO" id="GO:0004930">
    <property type="term" value="F:G protein-coupled receptor activity"/>
    <property type="evidence" value="ECO:0007669"/>
    <property type="project" value="InterPro"/>
</dbReference>
<dbReference type="Gene3D" id="3.30.60.30">
    <property type="match status" value="1"/>
</dbReference>
<dbReference type="SUPFAM" id="SSF103473">
    <property type="entry name" value="MFS general substrate transporter"/>
    <property type="match status" value="2"/>
</dbReference>
<dbReference type="GO" id="GO:0004984">
    <property type="term" value="F:olfactory receptor activity"/>
    <property type="evidence" value="ECO:0007669"/>
    <property type="project" value="InterPro"/>
</dbReference>
<feature type="transmembrane region" description="Helical" evidence="11">
    <location>
        <begin position="257"/>
        <end position="278"/>
    </location>
</feature>
<feature type="domain" description="G-protein coupled receptors family 1 profile" evidence="12">
    <location>
        <begin position="45"/>
        <end position="326"/>
    </location>
</feature>
<comment type="subcellular location">
    <subcellularLocation>
        <location evidence="1">Cell membrane</location>
        <topology evidence="1">Multi-pass membrane protein</topology>
    </subcellularLocation>
</comment>
<dbReference type="GO" id="GO:0043252">
    <property type="term" value="P:sodium-independent organic anion transport"/>
    <property type="evidence" value="ECO:0007669"/>
    <property type="project" value="TreeGrafter"/>
</dbReference>
<dbReference type="OrthoDB" id="5062115at2759"/>
<protein>
    <recommendedName>
        <fullName evidence="16">Solute carrier organic anion transporter family member</fullName>
    </recommendedName>
</protein>
<evidence type="ECO:0000313" key="15">
    <source>
        <dbReference type="Proteomes" id="UP000824540"/>
    </source>
</evidence>
<evidence type="ECO:0000313" key="14">
    <source>
        <dbReference type="EMBL" id="KAG9348485.1"/>
    </source>
</evidence>
<dbReference type="InterPro" id="IPR036058">
    <property type="entry name" value="Kazal_dom_sf"/>
</dbReference>
<dbReference type="PROSITE" id="PS51465">
    <property type="entry name" value="KAZAL_2"/>
    <property type="match status" value="1"/>
</dbReference>
<keyword evidence="9" id="KW-0175">Coiled coil</keyword>
<dbReference type="GO" id="GO:0015125">
    <property type="term" value="F:bile acid transmembrane transporter activity"/>
    <property type="evidence" value="ECO:0007669"/>
    <property type="project" value="TreeGrafter"/>
</dbReference>
<dbReference type="EMBL" id="JAFBMS010000011">
    <property type="protein sequence ID" value="KAG9348485.1"/>
    <property type="molecule type" value="Genomic_DNA"/>
</dbReference>
<dbReference type="AlphaFoldDB" id="A0A8T2P7F9"/>
<sequence length="813" mass="91280">MDIKTWNKSGADLDLLLQSRFVLTPGQKYGVVVIGLLLYVICVIFNLTLLLVILVEKKLHRPMYFILLNQPLIDLLGSGTMIPKVLSDILTETDTVRYPLCFLQGFLLHLYGSGTLLILAAMAIDRYIAICNPLRYNSIMSAGTVIGTVFAICLPLNDLIGITAMLPRVLSDIVTQQHSVYYPTCVLQAFLLHIQLHKPMHILLFNLPINDMLGASAFFPQLISSIVAQNRSFMSHSYCDNPSLLSLVCTDTTINNIYGLFITASMQVFAVGMILYTYLQILVACIYPAFIFGTIAYCFILFCNTMVLITIALHSQLHKPMHILLFNLPINDMLGASAFFPQLISSIVAQNRCSRAFLTDCSTHIQQNFKFFVFCHGFIQLAQLLVSGYLKSSISTIERRYGFTSQKSGLLACFNEVKPHFLKSSILFAVTVIGPAVAFMLGSVMLNFYVDIDKIPYDEIELQRDDPRWVGAWWLGFLLAAIFLALTSLPYFFFPKEMPKEESPERSIEPEPEKLREETNKSGPLEHRSLTEFLRTLMSTIAVFLCVILTLPLFFLGCPTQNTAGVFPIRHENNDYLECSQRCSCQEEDFNPVCGSNGVEYKSPCYAGCNTIIRDSSGVRILNYTDCSCISTNGFPSFATPGSCGSGCSRLLLPFMIFCALTGFVASFSHTPSFMMILRTVKPEDKSFALGIQFMLFRVLAFLPGPVLYGSTIDKTCILWGRKCSENTSCLYYNLDLFRQRFLGLQLLFKFGAFLCFLTVLLVLRKNKQNQRARQLDQNDEAETMLKKLNTAKQAQEILQKSSEDECTTSSNA</sequence>
<feature type="transmembrane region" description="Helical" evidence="11">
    <location>
        <begin position="102"/>
        <end position="124"/>
    </location>
</feature>
<evidence type="ECO:0000256" key="2">
    <source>
        <dbReference type="ARBA" id="ARBA00009657"/>
    </source>
</evidence>
<dbReference type="Proteomes" id="UP000824540">
    <property type="component" value="Unassembled WGS sequence"/>
</dbReference>
<dbReference type="Gene3D" id="1.20.1070.10">
    <property type="entry name" value="Rhodopsin 7-helix transmembrane proteins"/>
    <property type="match status" value="2"/>
</dbReference>
<dbReference type="Pfam" id="PF07648">
    <property type="entry name" value="Kazal_2"/>
    <property type="match status" value="1"/>
</dbReference>
<keyword evidence="15" id="KW-1185">Reference proteome</keyword>
<dbReference type="GO" id="GO:0015347">
    <property type="term" value="F:sodium-independent organic anion transmembrane transporter activity"/>
    <property type="evidence" value="ECO:0007669"/>
    <property type="project" value="TreeGrafter"/>
</dbReference>
<evidence type="ECO:0000256" key="6">
    <source>
        <dbReference type="ARBA" id="ARBA00023136"/>
    </source>
</evidence>
<feature type="transmembrane region" description="Helical" evidence="11">
    <location>
        <begin position="651"/>
        <end position="668"/>
    </location>
</feature>
<evidence type="ECO:0000256" key="5">
    <source>
        <dbReference type="ARBA" id="ARBA00022989"/>
    </source>
</evidence>
<dbReference type="PROSITE" id="PS00237">
    <property type="entry name" value="G_PROTEIN_RECEP_F1_1"/>
    <property type="match status" value="1"/>
</dbReference>
<feature type="transmembrane region" description="Helical" evidence="11">
    <location>
        <begin position="426"/>
        <end position="450"/>
    </location>
</feature>
<feature type="coiled-coil region" evidence="9">
    <location>
        <begin position="765"/>
        <end position="799"/>
    </location>
</feature>
<comment type="similarity">
    <text evidence="2">Belongs to the organo anion transporter (TC 2.A.60) family.</text>
</comment>
<keyword evidence="7" id="KW-1015">Disulfide bond</keyword>
<evidence type="ECO:0000256" key="9">
    <source>
        <dbReference type="SAM" id="Coils"/>
    </source>
</evidence>
<dbReference type="GO" id="GO:0016324">
    <property type="term" value="C:apical plasma membrane"/>
    <property type="evidence" value="ECO:0007669"/>
    <property type="project" value="TreeGrafter"/>
</dbReference>
<gene>
    <name evidence="14" type="ORF">JZ751_002220</name>
</gene>
<feature type="transmembrane region" description="Helical" evidence="11">
    <location>
        <begin position="290"/>
        <end position="313"/>
    </location>
</feature>
<proteinExistence type="inferred from homology"/>